<gene>
    <name evidence="1" type="ORF">LA76x_4268</name>
</gene>
<dbReference type="EMBL" id="CP011129">
    <property type="protein sequence ID" value="ALN82379.1"/>
    <property type="molecule type" value="Genomic_DNA"/>
</dbReference>
<accession>A0A0S2FFR0</accession>
<dbReference type="AlphaFoldDB" id="A0A0S2FFR0"/>
<proteinExistence type="predicted"/>
<sequence>MPAVSGLRCAAGLAACAPISCECPRIGGFAHPVESATVRDDGIHDRITSASFILVGCGRT</sequence>
<reference evidence="1 2" key="1">
    <citation type="journal article" date="2015" name="BMC Genomics">
        <title>Comparative genomics and metabolic profiling of the genus Lysobacter.</title>
        <authorList>
            <person name="de Bruijn I."/>
            <person name="Cheng X."/>
            <person name="de Jager V."/>
            <person name="Exposito R.G."/>
            <person name="Watrous J."/>
            <person name="Patel N."/>
            <person name="Postma J."/>
            <person name="Dorrestein P.C."/>
            <person name="Kobayashi D."/>
            <person name="Raaijmakers J.M."/>
        </authorList>
    </citation>
    <scope>NUCLEOTIDE SEQUENCE [LARGE SCALE GENOMIC DNA]</scope>
    <source>
        <strain evidence="1 2">76</strain>
    </source>
</reference>
<protein>
    <submittedName>
        <fullName evidence="1">Uncharacterized protein</fullName>
    </submittedName>
</protein>
<dbReference type="STRING" id="84531.LA76x_4268"/>
<dbReference type="PATRIC" id="fig|84531.8.peg.4271"/>
<evidence type="ECO:0000313" key="2">
    <source>
        <dbReference type="Proteomes" id="UP000060787"/>
    </source>
</evidence>
<evidence type="ECO:0000313" key="1">
    <source>
        <dbReference type="EMBL" id="ALN82379.1"/>
    </source>
</evidence>
<keyword evidence="2" id="KW-1185">Reference proteome</keyword>
<dbReference type="Proteomes" id="UP000060787">
    <property type="component" value="Chromosome"/>
</dbReference>
<name>A0A0S2FFR0_LYSAN</name>
<dbReference type="KEGG" id="lab:LA76x_4268"/>
<organism evidence="1 2">
    <name type="scientific">Lysobacter antibioticus</name>
    <dbReference type="NCBI Taxonomy" id="84531"/>
    <lineage>
        <taxon>Bacteria</taxon>
        <taxon>Pseudomonadati</taxon>
        <taxon>Pseudomonadota</taxon>
        <taxon>Gammaproteobacteria</taxon>
        <taxon>Lysobacterales</taxon>
        <taxon>Lysobacteraceae</taxon>
        <taxon>Lysobacter</taxon>
    </lineage>
</organism>